<dbReference type="InterPro" id="IPR016181">
    <property type="entry name" value="Acyl_CoA_acyltransferase"/>
</dbReference>
<proteinExistence type="predicted"/>
<protein>
    <submittedName>
        <fullName evidence="2">GNAT family N-acetyltransferase</fullName>
    </submittedName>
</protein>
<dbReference type="GO" id="GO:0016747">
    <property type="term" value="F:acyltransferase activity, transferring groups other than amino-acyl groups"/>
    <property type="evidence" value="ECO:0007669"/>
    <property type="project" value="InterPro"/>
</dbReference>
<evidence type="ECO:0000259" key="1">
    <source>
        <dbReference type="PROSITE" id="PS51186"/>
    </source>
</evidence>
<dbReference type="Pfam" id="PF13302">
    <property type="entry name" value="Acetyltransf_3"/>
    <property type="match status" value="1"/>
</dbReference>
<evidence type="ECO:0000313" key="3">
    <source>
        <dbReference type="Proteomes" id="UP000767446"/>
    </source>
</evidence>
<feature type="domain" description="N-acetyltransferase" evidence="1">
    <location>
        <begin position="11"/>
        <end position="170"/>
    </location>
</feature>
<dbReference type="Gene3D" id="3.40.630.30">
    <property type="match status" value="1"/>
</dbReference>
<organism evidence="2 3">
    <name type="scientific">Gomphosphaeria aponina SAG 52.96 = DSM 107014</name>
    <dbReference type="NCBI Taxonomy" id="1521640"/>
    <lineage>
        <taxon>Bacteria</taxon>
        <taxon>Bacillati</taxon>
        <taxon>Cyanobacteriota</taxon>
        <taxon>Cyanophyceae</taxon>
        <taxon>Oscillatoriophycideae</taxon>
        <taxon>Chroococcales</taxon>
        <taxon>Gomphosphaeriaceae</taxon>
        <taxon>Gomphosphaeria</taxon>
    </lineage>
</organism>
<dbReference type="AlphaFoldDB" id="A0A941GSJ0"/>
<dbReference type="SUPFAM" id="SSF55729">
    <property type="entry name" value="Acyl-CoA N-acyltransferases (Nat)"/>
    <property type="match status" value="1"/>
</dbReference>
<dbReference type="Proteomes" id="UP000767446">
    <property type="component" value="Unassembled WGS sequence"/>
</dbReference>
<dbReference type="InterPro" id="IPR000182">
    <property type="entry name" value="GNAT_dom"/>
</dbReference>
<dbReference type="EMBL" id="JADQBC010000104">
    <property type="protein sequence ID" value="MBR8829054.1"/>
    <property type="molecule type" value="Genomic_DNA"/>
</dbReference>
<sequence length="179" mass="20740">MIIPKLETPRLILRGWTEKDLDAYADMCSDPDVMRYINQEGKVFSRAESWRNMAMVMGHWLLRGYGLWAVEKRSHGAMIGRVGLWQPEGWPDLEVGWTLHKDFWGQGFATEAAQASLNYAFTVMGETELISLINPHNLASQRVAERLGMKQVRIEKVMGHEVIIYQIYRADWLLCHYIN</sequence>
<dbReference type="PROSITE" id="PS51186">
    <property type="entry name" value="GNAT"/>
    <property type="match status" value="1"/>
</dbReference>
<comment type="caution">
    <text evidence="2">The sequence shown here is derived from an EMBL/GenBank/DDBJ whole genome shotgun (WGS) entry which is preliminary data.</text>
</comment>
<dbReference type="InterPro" id="IPR051531">
    <property type="entry name" value="N-acetyltransferase"/>
</dbReference>
<reference evidence="2" key="1">
    <citation type="submission" date="2021-02" db="EMBL/GenBank/DDBJ databases">
        <title>Metagenome analyses of Stigonema ocellatum DSM 106950, Chlorogloea purpurea SAG 13.99 and Gomphosphaeria aponina DSM 107014.</title>
        <authorList>
            <person name="Marter P."/>
            <person name="Huang S."/>
        </authorList>
    </citation>
    <scope>NUCLEOTIDE SEQUENCE</scope>
    <source>
        <strain evidence="2">JP213</strain>
    </source>
</reference>
<accession>A0A941GSJ0</accession>
<evidence type="ECO:0000313" key="2">
    <source>
        <dbReference type="EMBL" id="MBR8829054.1"/>
    </source>
</evidence>
<dbReference type="PANTHER" id="PTHR43792">
    <property type="entry name" value="GNAT FAMILY, PUTATIVE (AFU_ORTHOLOGUE AFUA_3G00765)-RELATED-RELATED"/>
    <property type="match status" value="1"/>
</dbReference>
<dbReference type="PANTHER" id="PTHR43792:SF1">
    <property type="entry name" value="N-ACETYLTRANSFERASE DOMAIN-CONTAINING PROTEIN"/>
    <property type="match status" value="1"/>
</dbReference>
<name>A0A941GSJ0_9CHRO</name>
<gene>
    <name evidence="2" type="ORF">DSM107014_14340</name>
</gene>